<comment type="caution">
    <text evidence="8">The sequence shown here is derived from an EMBL/GenBank/DDBJ whole genome shotgun (WGS) entry which is preliminary data.</text>
</comment>
<dbReference type="SUPFAM" id="SSF52540">
    <property type="entry name" value="P-loop containing nucleoside triphosphate hydrolases"/>
    <property type="match status" value="1"/>
</dbReference>
<evidence type="ECO:0000256" key="3">
    <source>
        <dbReference type="ARBA" id="ARBA00022475"/>
    </source>
</evidence>
<dbReference type="PROSITE" id="PS50893">
    <property type="entry name" value="ABC_TRANSPORTER_2"/>
    <property type="match status" value="1"/>
</dbReference>
<evidence type="ECO:0000313" key="9">
    <source>
        <dbReference type="Proteomes" id="UP000305709"/>
    </source>
</evidence>
<keyword evidence="3" id="KW-1003">Cell membrane</keyword>
<keyword evidence="9" id="KW-1185">Reference proteome</keyword>
<accession>A0A5C4NBQ1</accession>
<keyword evidence="4" id="KW-0547">Nucleotide-binding</keyword>
<evidence type="ECO:0000256" key="4">
    <source>
        <dbReference type="ARBA" id="ARBA00022741"/>
    </source>
</evidence>
<dbReference type="PANTHER" id="PTHR43875">
    <property type="entry name" value="MALTODEXTRIN IMPORT ATP-BINDING PROTEIN MSMX"/>
    <property type="match status" value="1"/>
</dbReference>
<sequence>MVDIVLDRVTKRFGSQTAVDALETTFGSGQVTCLLGPSGCGKTTLMRMIAGLEVPTAGRILIGGRDVAGLPPRQRDVGMVFQYPVMYPTLSVAENIEEPLRHDRSVSGGERAKRVDEMLDVLDMRDLRDALIDELNTGLRQKVAVGRAVARHAEVVLFDEPTTNIEVDAKLTLIRAIKAVTTRLRQTIVYVTHDQTEAMTLADSIALMEQGRIVQQDAPRALYAAPRTRFAGWFLGNPGMNYLGTEVRDGAVHSPMLAAPIPLPGGRNGQVVLGVRPEWITVGAGRAEGEVTDCVIGIGGRRLMTVRLGREVVRIKCSAAEAVAPGGWVRFSVPPDRVVLFDDKGEAIAALTQGVPA</sequence>
<dbReference type="InterPro" id="IPR013611">
    <property type="entry name" value="Transp-assoc_OB_typ2"/>
</dbReference>
<dbReference type="SUPFAM" id="SSF50331">
    <property type="entry name" value="MOP-like"/>
    <property type="match status" value="1"/>
</dbReference>
<name>A0A5C4NBQ1_9RHOB</name>
<keyword evidence="6" id="KW-0472">Membrane</keyword>
<keyword evidence="5 8" id="KW-0067">ATP-binding</keyword>
<dbReference type="GO" id="GO:0016887">
    <property type="term" value="F:ATP hydrolysis activity"/>
    <property type="evidence" value="ECO:0007669"/>
    <property type="project" value="InterPro"/>
</dbReference>
<evidence type="ECO:0000259" key="7">
    <source>
        <dbReference type="PROSITE" id="PS50893"/>
    </source>
</evidence>
<dbReference type="InterPro" id="IPR027417">
    <property type="entry name" value="P-loop_NTPase"/>
</dbReference>
<dbReference type="GO" id="GO:0055052">
    <property type="term" value="C:ATP-binding cassette (ABC) transporter complex, substrate-binding subunit-containing"/>
    <property type="evidence" value="ECO:0007669"/>
    <property type="project" value="TreeGrafter"/>
</dbReference>
<evidence type="ECO:0000256" key="2">
    <source>
        <dbReference type="ARBA" id="ARBA00022448"/>
    </source>
</evidence>
<dbReference type="InterPro" id="IPR003593">
    <property type="entry name" value="AAA+_ATPase"/>
</dbReference>
<dbReference type="Gene3D" id="2.40.50.100">
    <property type="match status" value="1"/>
</dbReference>
<dbReference type="PANTHER" id="PTHR43875:SF14">
    <property type="entry name" value="ABC TRANSPORTER ATP-BINDING PROTEIN"/>
    <property type="match status" value="1"/>
</dbReference>
<evidence type="ECO:0000256" key="1">
    <source>
        <dbReference type="ARBA" id="ARBA00005417"/>
    </source>
</evidence>
<dbReference type="InterPro" id="IPR012340">
    <property type="entry name" value="NA-bd_OB-fold"/>
</dbReference>
<feature type="domain" description="ABC transporter" evidence="7">
    <location>
        <begin position="4"/>
        <end position="235"/>
    </location>
</feature>
<reference evidence="8 9" key="1">
    <citation type="submission" date="2019-06" db="EMBL/GenBank/DDBJ databases">
        <authorList>
            <person name="Jiang L."/>
        </authorList>
    </citation>
    <scope>NUCLEOTIDE SEQUENCE [LARGE SCALE GENOMIC DNA]</scope>
    <source>
        <strain evidence="8 9">YIM 48858</strain>
    </source>
</reference>
<dbReference type="InterPro" id="IPR047641">
    <property type="entry name" value="ABC_transpr_MalK/UgpC-like"/>
</dbReference>
<dbReference type="InterPro" id="IPR008995">
    <property type="entry name" value="Mo/tungstate-bd_C_term_dom"/>
</dbReference>
<evidence type="ECO:0000313" key="8">
    <source>
        <dbReference type="EMBL" id="TNC63211.1"/>
    </source>
</evidence>
<dbReference type="GO" id="GO:0015408">
    <property type="term" value="F:ABC-type ferric iron transporter activity"/>
    <property type="evidence" value="ECO:0007669"/>
    <property type="project" value="InterPro"/>
</dbReference>
<dbReference type="OrthoDB" id="7912635at2"/>
<dbReference type="Pfam" id="PF08402">
    <property type="entry name" value="TOBE_2"/>
    <property type="match status" value="1"/>
</dbReference>
<dbReference type="Gene3D" id="3.40.50.300">
    <property type="entry name" value="P-loop containing nucleotide triphosphate hydrolases"/>
    <property type="match status" value="1"/>
</dbReference>
<protein>
    <submittedName>
        <fullName evidence="8">ABC transporter ATP-binding protein</fullName>
    </submittedName>
</protein>
<keyword evidence="2" id="KW-0813">Transport</keyword>
<dbReference type="RefSeq" id="WP_139083378.1">
    <property type="nucleotide sequence ID" value="NZ_VDFV01000051.1"/>
</dbReference>
<dbReference type="InterPro" id="IPR015853">
    <property type="entry name" value="ABC_transpr_FbpC"/>
</dbReference>
<dbReference type="SMART" id="SM00382">
    <property type="entry name" value="AAA"/>
    <property type="match status" value="1"/>
</dbReference>
<evidence type="ECO:0000256" key="6">
    <source>
        <dbReference type="ARBA" id="ARBA00023136"/>
    </source>
</evidence>
<dbReference type="Pfam" id="PF00005">
    <property type="entry name" value="ABC_tran"/>
    <property type="match status" value="1"/>
</dbReference>
<dbReference type="Proteomes" id="UP000305709">
    <property type="component" value="Unassembled WGS sequence"/>
</dbReference>
<organism evidence="8 9">
    <name type="scientific">Rubellimicrobium roseum</name>
    <dbReference type="NCBI Taxonomy" id="687525"/>
    <lineage>
        <taxon>Bacteria</taxon>
        <taxon>Pseudomonadati</taxon>
        <taxon>Pseudomonadota</taxon>
        <taxon>Alphaproteobacteria</taxon>
        <taxon>Rhodobacterales</taxon>
        <taxon>Roseobacteraceae</taxon>
        <taxon>Rubellimicrobium</taxon>
    </lineage>
</organism>
<evidence type="ECO:0000256" key="5">
    <source>
        <dbReference type="ARBA" id="ARBA00022840"/>
    </source>
</evidence>
<dbReference type="AlphaFoldDB" id="A0A5C4NBQ1"/>
<dbReference type="InterPro" id="IPR003439">
    <property type="entry name" value="ABC_transporter-like_ATP-bd"/>
</dbReference>
<dbReference type="EMBL" id="VDFV01000051">
    <property type="protein sequence ID" value="TNC63211.1"/>
    <property type="molecule type" value="Genomic_DNA"/>
</dbReference>
<comment type="similarity">
    <text evidence="1">Belongs to the ABC transporter superfamily.</text>
</comment>
<gene>
    <name evidence="8" type="ORF">FHG71_19545</name>
</gene>
<proteinExistence type="inferred from homology"/>
<dbReference type="Gene3D" id="2.40.50.140">
    <property type="entry name" value="Nucleic acid-binding proteins"/>
    <property type="match status" value="1"/>
</dbReference>
<dbReference type="CDD" id="cd03259">
    <property type="entry name" value="ABC_Carb_Solutes_like"/>
    <property type="match status" value="1"/>
</dbReference>
<dbReference type="GO" id="GO:0005524">
    <property type="term" value="F:ATP binding"/>
    <property type="evidence" value="ECO:0007669"/>
    <property type="project" value="UniProtKB-KW"/>
</dbReference>